<dbReference type="Proteomes" id="UP001623591">
    <property type="component" value="Unassembled WGS sequence"/>
</dbReference>
<evidence type="ECO:0000313" key="5">
    <source>
        <dbReference type="EMBL" id="MFL0246226.1"/>
    </source>
</evidence>
<evidence type="ECO:0000256" key="1">
    <source>
        <dbReference type="ARBA" id="ARBA00022679"/>
    </source>
</evidence>
<protein>
    <submittedName>
        <fullName evidence="5">Glycosyltransferase family 4 protein</fullName>
        <ecNumber evidence="5">2.4.-.-</ecNumber>
    </submittedName>
</protein>
<name>A0ABW8T1P8_9CLOT</name>
<feature type="domain" description="Glycosyltransferase subfamily 4-like N-terminal" evidence="4">
    <location>
        <begin position="87"/>
        <end position="161"/>
    </location>
</feature>
<dbReference type="PANTHER" id="PTHR46401">
    <property type="entry name" value="GLYCOSYLTRANSFERASE WBBK-RELATED"/>
    <property type="match status" value="1"/>
</dbReference>
<dbReference type="Gene3D" id="3.40.50.2000">
    <property type="entry name" value="Glycogen Phosphorylase B"/>
    <property type="match status" value="2"/>
</dbReference>
<feature type="transmembrane region" description="Helical" evidence="2">
    <location>
        <begin position="51"/>
        <end position="74"/>
    </location>
</feature>
<dbReference type="EMBL" id="JBJHZZ010000002">
    <property type="protein sequence ID" value="MFL0246226.1"/>
    <property type="molecule type" value="Genomic_DNA"/>
</dbReference>
<keyword evidence="2" id="KW-0472">Membrane</keyword>
<dbReference type="InterPro" id="IPR001296">
    <property type="entry name" value="Glyco_trans_1"/>
</dbReference>
<dbReference type="InterPro" id="IPR028098">
    <property type="entry name" value="Glyco_trans_4-like_N"/>
</dbReference>
<dbReference type="Pfam" id="PF13439">
    <property type="entry name" value="Glyco_transf_4"/>
    <property type="match status" value="1"/>
</dbReference>
<dbReference type="CDD" id="cd03801">
    <property type="entry name" value="GT4_PimA-like"/>
    <property type="match status" value="1"/>
</dbReference>
<keyword evidence="6" id="KW-1185">Reference proteome</keyword>
<dbReference type="RefSeq" id="WP_406768703.1">
    <property type="nucleotide sequence ID" value="NZ_JBJHZZ010000002.1"/>
</dbReference>
<dbReference type="SUPFAM" id="SSF53756">
    <property type="entry name" value="UDP-Glycosyltransferase/glycogen phosphorylase"/>
    <property type="match status" value="1"/>
</dbReference>
<reference evidence="5 6" key="1">
    <citation type="submission" date="2024-11" db="EMBL/GenBank/DDBJ databases">
        <authorList>
            <person name="Heng Y.C."/>
            <person name="Lim A.C.H."/>
            <person name="Lee J.K.Y."/>
            <person name="Kittelmann S."/>
        </authorList>
    </citation>
    <scope>NUCLEOTIDE SEQUENCE [LARGE SCALE GENOMIC DNA]</scope>
    <source>
        <strain evidence="5 6">WILCCON 0185</strain>
    </source>
</reference>
<comment type="caution">
    <text evidence="5">The sequence shown here is derived from an EMBL/GenBank/DDBJ whole genome shotgun (WGS) entry which is preliminary data.</text>
</comment>
<keyword evidence="5" id="KW-0328">Glycosyltransferase</keyword>
<keyword evidence="1 5" id="KW-0808">Transferase</keyword>
<dbReference type="GO" id="GO:0016757">
    <property type="term" value="F:glycosyltransferase activity"/>
    <property type="evidence" value="ECO:0007669"/>
    <property type="project" value="UniProtKB-KW"/>
</dbReference>
<dbReference type="EC" id="2.4.-.-" evidence="5"/>
<keyword evidence="2" id="KW-1133">Transmembrane helix</keyword>
<organism evidence="5 6">
    <name type="scientific">Candidatus Clostridium stratigraminis</name>
    <dbReference type="NCBI Taxonomy" id="3381661"/>
    <lineage>
        <taxon>Bacteria</taxon>
        <taxon>Bacillati</taxon>
        <taxon>Bacillota</taxon>
        <taxon>Clostridia</taxon>
        <taxon>Eubacteriales</taxon>
        <taxon>Clostridiaceae</taxon>
        <taxon>Clostridium</taxon>
    </lineage>
</organism>
<evidence type="ECO:0000313" key="6">
    <source>
        <dbReference type="Proteomes" id="UP001623591"/>
    </source>
</evidence>
<dbReference type="PANTHER" id="PTHR46401:SF2">
    <property type="entry name" value="GLYCOSYLTRANSFERASE WBBK-RELATED"/>
    <property type="match status" value="1"/>
</dbReference>
<evidence type="ECO:0000259" key="3">
    <source>
        <dbReference type="Pfam" id="PF00534"/>
    </source>
</evidence>
<dbReference type="Pfam" id="PF00534">
    <property type="entry name" value="Glycos_transf_1"/>
    <property type="match status" value="1"/>
</dbReference>
<evidence type="ECO:0000256" key="2">
    <source>
        <dbReference type="SAM" id="Phobius"/>
    </source>
</evidence>
<gene>
    <name evidence="5" type="ORF">ACJDUG_04435</name>
</gene>
<feature type="domain" description="Glycosyl transferase family 1" evidence="3">
    <location>
        <begin position="169"/>
        <end position="321"/>
    </location>
</feature>
<proteinExistence type="predicted"/>
<accession>A0ABW8T1P8</accession>
<evidence type="ECO:0000259" key="4">
    <source>
        <dbReference type="Pfam" id="PF13439"/>
    </source>
</evidence>
<sequence length="351" mass="40089">MRKKYVVLVGPNRNLKGGISTVINDIYNSDLQQDFNIIAINTYGKKFGSSFFLGIMWYFSLIIMRSVSICHIQLASKGSFYRKIFFILLTPRNVKLLIHVHGGGFIKFYTSQPKFIQRLIEYSMNKANLVITVSEVFRNELCNVIGVNKNKIKRVYNGVTLKKNINIENSGKEVKVLFMGKLSRVKGIYDFIEVIKSFKEVEMNVKFLIAGNGDIETVKQIIKNEKVEEQTEILGWIDGKQKDNVLLTSDVLIAPSYFESFGISIVEAMNFGVAIIGYRVGGIPEIVEHTKNGFLHDTGDISGMVKSLKELVENENLLISMKLNNMEKVKKFSKDKFIESIRKIYYLYIQP</sequence>
<keyword evidence="2" id="KW-0812">Transmembrane</keyword>